<organism evidence="4 5">
    <name type="scientific">Amycolatopsis acidiphila</name>
    <dbReference type="NCBI Taxonomy" id="715473"/>
    <lineage>
        <taxon>Bacteria</taxon>
        <taxon>Bacillati</taxon>
        <taxon>Actinomycetota</taxon>
        <taxon>Actinomycetes</taxon>
        <taxon>Pseudonocardiales</taxon>
        <taxon>Pseudonocardiaceae</taxon>
        <taxon>Amycolatopsis</taxon>
    </lineage>
</organism>
<sequence>MTLPVRRSSGPVNRWAPLREFEDLYEQMGQLVQSVSGAPAGAAWMPAADVTENDDEYVIEIELPGVHGDDIAVEANGRELVVSGEIKEKERKGILRRRTRRIGSFEFRTTLPGEIDVEHIDAKLSNGILTVHVPKNERSKRHKVKIVEG</sequence>
<dbReference type="InterPro" id="IPR031107">
    <property type="entry name" value="Small_HSP"/>
</dbReference>
<dbReference type="Gene3D" id="2.60.40.790">
    <property type="match status" value="1"/>
</dbReference>
<evidence type="ECO:0000256" key="1">
    <source>
        <dbReference type="PROSITE-ProRule" id="PRU00285"/>
    </source>
</evidence>
<comment type="similarity">
    <text evidence="1 2">Belongs to the small heat shock protein (HSP20) family.</text>
</comment>
<gene>
    <name evidence="4" type="ORF">FNH06_13625</name>
</gene>
<evidence type="ECO:0000259" key="3">
    <source>
        <dbReference type="PROSITE" id="PS01031"/>
    </source>
</evidence>
<dbReference type="OrthoDB" id="9809760at2"/>
<keyword evidence="5" id="KW-1185">Reference proteome</keyword>
<dbReference type="PANTHER" id="PTHR11527">
    <property type="entry name" value="HEAT-SHOCK PROTEIN 20 FAMILY MEMBER"/>
    <property type="match status" value="1"/>
</dbReference>
<dbReference type="Proteomes" id="UP000318578">
    <property type="component" value="Unassembled WGS sequence"/>
</dbReference>
<evidence type="ECO:0000256" key="2">
    <source>
        <dbReference type="RuleBase" id="RU003616"/>
    </source>
</evidence>
<dbReference type="InterPro" id="IPR008978">
    <property type="entry name" value="HSP20-like_chaperone"/>
</dbReference>
<accession>A0A558ADT6</accession>
<dbReference type="EMBL" id="VJZA01000018">
    <property type="protein sequence ID" value="TVT22424.1"/>
    <property type="molecule type" value="Genomic_DNA"/>
</dbReference>
<dbReference type="AlphaFoldDB" id="A0A558ADT6"/>
<proteinExistence type="inferred from homology"/>
<feature type="domain" description="SHSP" evidence="3">
    <location>
        <begin position="39"/>
        <end position="149"/>
    </location>
</feature>
<comment type="caution">
    <text evidence="4">The sequence shown here is derived from an EMBL/GenBank/DDBJ whole genome shotgun (WGS) entry which is preliminary data.</text>
</comment>
<evidence type="ECO:0000313" key="4">
    <source>
        <dbReference type="EMBL" id="TVT22424.1"/>
    </source>
</evidence>
<dbReference type="InterPro" id="IPR002068">
    <property type="entry name" value="A-crystallin/Hsp20_dom"/>
</dbReference>
<protein>
    <submittedName>
        <fullName evidence="4">Hsp20/alpha crystallin family protein</fullName>
    </submittedName>
</protein>
<dbReference type="SUPFAM" id="SSF49764">
    <property type="entry name" value="HSP20-like chaperones"/>
    <property type="match status" value="1"/>
</dbReference>
<dbReference type="PROSITE" id="PS01031">
    <property type="entry name" value="SHSP"/>
    <property type="match status" value="1"/>
</dbReference>
<dbReference type="CDD" id="cd06464">
    <property type="entry name" value="ACD_sHsps-like"/>
    <property type="match status" value="1"/>
</dbReference>
<reference evidence="4 5" key="1">
    <citation type="submission" date="2019-07" db="EMBL/GenBank/DDBJ databases">
        <title>New species of Amycolatopsis and Streptomyces.</title>
        <authorList>
            <person name="Duangmal K."/>
            <person name="Teo W.F.A."/>
            <person name="Lipun K."/>
        </authorList>
    </citation>
    <scope>NUCLEOTIDE SEQUENCE [LARGE SCALE GENOMIC DNA]</scope>
    <source>
        <strain evidence="4 5">JCM 30562</strain>
    </source>
</reference>
<evidence type="ECO:0000313" key="5">
    <source>
        <dbReference type="Proteomes" id="UP000318578"/>
    </source>
</evidence>
<dbReference type="Pfam" id="PF00011">
    <property type="entry name" value="HSP20"/>
    <property type="match status" value="1"/>
</dbReference>
<name>A0A558ADT6_9PSEU</name>